<dbReference type="EMBL" id="CP046052">
    <property type="protein sequence ID" value="QGM48079.1"/>
    <property type="molecule type" value="Genomic_DNA"/>
</dbReference>
<dbReference type="GO" id="GO:0003677">
    <property type="term" value="F:DNA binding"/>
    <property type="evidence" value="ECO:0007669"/>
    <property type="project" value="InterPro"/>
</dbReference>
<dbReference type="AlphaFoldDB" id="A0A6B8KKF6"/>
<name>A0A6B8KKF6_9HYPH</name>
<dbReference type="NCBIfam" id="TIGR01764">
    <property type="entry name" value="excise"/>
    <property type="match status" value="1"/>
</dbReference>
<evidence type="ECO:0000313" key="3">
    <source>
        <dbReference type="Proteomes" id="UP000309061"/>
    </source>
</evidence>
<keyword evidence="3" id="KW-1185">Reference proteome</keyword>
<evidence type="ECO:0000313" key="2">
    <source>
        <dbReference type="EMBL" id="QGM48079.1"/>
    </source>
</evidence>
<dbReference type="OrthoDB" id="7867776at2"/>
<reference evidence="2 3" key="1">
    <citation type="submission" date="2019-11" db="EMBL/GenBank/DDBJ databases">
        <title>The genome sequence of Methylocystis heyeri.</title>
        <authorList>
            <person name="Oshkin I.Y."/>
            <person name="Miroshnikov K."/>
            <person name="Dedysh S.N."/>
        </authorList>
    </citation>
    <scope>NUCLEOTIDE SEQUENCE [LARGE SCALE GENOMIC DNA]</scope>
    <source>
        <strain evidence="2 3">H2</strain>
    </source>
</reference>
<accession>A0A6B8KKF6</accession>
<dbReference type="InterPro" id="IPR041657">
    <property type="entry name" value="HTH_17"/>
</dbReference>
<dbReference type="InterPro" id="IPR010093">
    <property type="entry name" value="SinI_DNA-bd"/>
</dbReference>
<proteinExistence type="predicted"/>
<organism evidence="2 3">
    <name type="scientific">Methylocystis heyeri</name>
    <dbReference type="NCBI Taxonomy" id="391905"/>
    <lineage>
        <taxon>Bacteria</taxon>
        <taxon>Pseudomonadati</taxon>
        <taxon>Pseudomonadota</taxon>
        <taxon>Alphaproteobacteria</taxon>
        <taxon>Hyphomicrobiales</taxon>
        <taxon>Methylocystaceae</taxon>
        <taxon>Methylocystis</taxon>
    </lineage>
</organism>
<feature type="domain" description="Helix-turn-helix" evidence="1">
    <location>
        <begin position="7"/>
        <end position="54"/>
    </location>
</feature>
<dbReference type="KEGG" id="mhey:H2LOC_013465"/>
<dbReference type="Pfam" id="PF12728">
    <property type="entry name" value="HTH_17"/>
    <property type="match status" value="1"/>
</dbReference>
<protein>
    <submittedName>
        <fullName evidence="2">Helix-turn-helix domain-containing protein</fullName>
    </submittedName>
</protein>
<dbReference type="Proteomes" id="UP000309061">
    <property type="component" value="Chromosome"/>
</dbReference>
<evidence type="ECO:0000259" key="1">
    <source>
        <dbReference type="Pfam" id="PF12728"/>
    </source>
</evidence>
<sequence>MNEQYLCSVADAARMLGVGRTKLYDMLAKGELLSMRIGTRRLVKVDSIKALIERATGGVA</sequence>
<gene>
    <name evidence="2" type="ORF">H2LOC_013465</name>
</gene>